<sequence length="912" mass="101796">MAAETACRNPLCDKTTGNEYILYCPRWMCQLHRSLMATCAAQTKDRATLEQERRLVQVSNGADSDDEEEVVIHLTSKKRVVDETTGKVDVLGKALGLDATSKPKRDDLFQTTKKKRDEPTRAELPDTRDEGSLDPFQIPKKKKREDPRLRRPTDAESKEEPIVSDADFQIPKKKRDDVRSSQTDRQTDQIPDVHFHIPKKKPEDRRERPESRRQESKAESNGDSAASPRRNPFQSQTPFERRGSNNRYVHGFVQPSKKSEPPKKNDIVYQPGDPSEQQKQQQQQRKQAAGASKYGPSSSEVHLNAPMPSPSPTSTPTSRRIVFHPILIQPASRNLKRVGEPTSILRKQDSAPPSAAPSSSSTPQSASPPASARSKSKISFNDYKSRQVSSKEEETEALRINKERPRDPRRAPVDPRQRATTDQEHSDKSEKSAPSDPRQRTSANQERSEKAAPSDPRKRQIDNAAPPSDPRKRPSGFDVAPPEKPRIDVSMSNEIEEGEEREEEDMDIDDDGDGEVMVARSKYSKSSQSEEEDNNMDNIFLPNPFVGDDNGMDVYVENDGDAGGGGVEYIEEETIEEEFDEGYRPLEYDSDVQYDIVWLLSQRVHNLLTSVKGHFTKKTETMAHLMSLVNAVNAIEESPTRIVIEHQDASVDGWASAKVIVGGQVWFSIRQQSSLHSILKVLLPKLFEESWVWYMLTNNVKSGLDTKLDRALERCRYKEFHGRFDEGGNRIYNDEGSRVMEDGSTIYYKCIYRLQLGVGQHVDPEEAKQQCYSNTWTRLQAICDRISYSYSPATPVPPVLPPPPATNATPSSSAADDDVTKVEVKVADGAQEPPTAVADEDVCIPLPLPADLAERPPPREMSFPSVADVPPGTEAPQPAPALSNSDDESGIVHPGVLVGPPDQGMSESDGDY</sequence>
<reference evidence="2 3" key="1">
    <citation type="submission" date="2019-07" db="EMBL/GenBank/DDBJ databases">
        <title>Genomics analysis of Aphanomyces spp. identifies a new class of oomycete effector associated with host adaptation.</title>
        <authorList>
            <person name="Gaulin E."/>
        </authorList>
    </citation>
    <scope>NUCLEOTIDE SEQUENCE [LARGE SCALE GENOMIC DNA]</scope>
    <source>
        <strain evidence="2 3">ATCC 201684</strain>
    </source>
</reference>
<dbReference type="Proteomes" id="UP000481153">
    <property type="component" value="Unassembled WGS sequence"/>
</dbReference>
<dbReference type="AlphaFoldDB" id="A0A6G0XQW1"/>
<feature type="compositionally biased region" description="Basic and acidic residues" evidence="1">
    <location>
        <begin position="257"/>
        <end position="266"/>
    </location>
</feature>
<evidence type="ECO:0000313" key="2">
    <source>
        <dbReference type="EMBL" id="KAF0742838.1"/>
    </source>
</evidence>
<feature type="compositionally biased region" description="Basic and acidic residues" evidence="1">
    <location>
        <begin position="185"/>
        <end position="220"/>
    </location>
</feature>
<feature type="region of interest" description="Disordered" evidence="1">
    <location>
        <begin position="100"/>
        <end position="513"/>
    </location>
</feature>
<keyword evidence="3" id="KW-1185">Reference proteome</keyword>
<accession>A0A6G0XQW1</accession>
<feature type="region of interest" description="Disordered" evidence="1">
    <location>
        <begin position="794"/>
        <end position="818"/>
    </location>
</feature>
<feature type="compositionally biased region" description="Basic and acidic residues" evidence="1">
    <location>
        <begin position="446"/>
        <end position="461"/>
    </location>
</feature>
<proteinExistence type="predicted"/>
<organism evidence="2 3">
    <name type="scientific">Aphanomyces euteiches</name>
    <dbReference type="NCBI Taxonomy" id="100861"/>
    <lineage>
        <taxon>Eukaryota</taxon>
        <taxon>Sar</taxon>
        <taxon>Stramenopiles</taxon>
        <taxon>Oomycota</taxon>
        <taxon>Saprolegniomycetes</taxon>
        <taxon>Saprolegniales</taxon>
        <taxon>Verrucalvaceae</taxon>
        <taxon>Aphanomyces</taxon>
    </lineage>
</organism>
<protein>
    <submittedName>
        <fullName evidence="2">Uncharacterized protein</fullName>
    </submittedName>
</protein>
<gene>
    <name evidence="2" type="ORF">Ae201684_002235</name>
</gene>
<name>A0A6G0XQW1_9STRA</name>
<feature type="region of interest" description="Disordered" evidence="1">
    <location>
        <begin position="851"/>
        <end position="912"/>
    </location>
</feature>
<feature type="compositionally biased region" description="Basic and acidic residues" evidence="1">
    <location>
        <begin position="144"/>
        <end position="161"/>
    </location>
</feature>
<comment type="caution">
    <text evidence="2">The sequence shown here is derived from an EMBL/GenBank/DDBJ whole genome shotgun (WGS) entry which is preliminary data.</text>
</comment>
<feature type="compositionally biased region" description="Low complexity" evidence="1">
    <location>
        <begin position="277"/>
        <end position="287"/>
    </location>
</feature>
<feature type="compositionally biased region" description="Basic and acidic residues" evidence="1">
    <location>
        <begin position="383"/>
        <end position="439"/>
    </location>
</feature>
<feature type="compositionally biased region" description="Acidic residues" evidence="1">
    <location>
        <begin position="494"/>
        <end position="513"/>
    </location>
</feature>
<dbReference type="VEuPathDB" id="FungiDB:AeMF1_016350"/>
<feature type="compositionally biased region" description="Low complexity" evidence="1">
    <location>
        <begin position="350"/>
        <end position="373"/>
    </location>
</feature>
<evidence type="ECO:0000313" key="3">
    <source>
        <dbReference type="Proteomes" id="UP000481153"/>
    </source>
</evidence>
<feature type="compositionally biased region" description="Pro residues" evidence="1">
    <location>
        <begin position="794"/>
        <end position="805"/>
    </location>
</feature>
<evidence type="ECO:0000256" key="1">
    <source>
        <dbReference type="SAM" id="MobiDB-lite"/>
    </source>
</evidence>
<dbReference type="EMBL" id="VJMJ01000023">
    <property type="protein sequence ID" value="KAF0742838.1"/>
    <property type="molecule type" value="Genomic_DNA"/>
</dbReference>
<feature type="compositionally biased region" description="Basic and acidic residues" evidence="1">
    <location>
        <begin position="115"/>
        <end position="131"/>
    </location>
</feature>